<comment type="caution">
    <text evidence="3">The sequence shown here is derived from an EMBL/GenBank/DDBJ whole genome shotgun (WGS) entry which is preliminary data.</text>
</comment>
<comment type="similarity">
    <text evidence="1">Belongs to the DNase II family.</text>
</comment>
<proteinExistence type="inferred from homology"/>
<organism evidence="3 4">
    <name type="scientific">Trichinella spiralis</name>
    <name type="common">Trichina worm</name>
    <dbReference type="NCBI Taxonomy" id="6334"/>
    <lineage>
        <taxon>Eukaryota</taxon>
        <taxon>Metazoa</taxon>
        <taxon>Ecdysozoa</taxon>
        <taxon>Nematoda</taxon>
        <taxon>Enoplea</taxon>
        <taxon>Dorylaimia</taxon>
        <taxon>Trichinellida</taxon>
        <taxon>Trichinellidae</taxon>
        <taxon>Trichinella</taxon>
    </lineage>
</organism>
<gene>
    <name evidence="3" type="ORF">TSPI_09245</name>
</gene>
<evidence type="ECO:0000313" key="4">
    <source>
        <dbReference type="Proteomes" id="UP001558632"/>
    </source>
</evidence>
<dbReference type="EMBL" id="JBEUSY010000412">
    <property type="protein sequence ID" value="KAL1234293.1"/>
    <property type="molecule type" value="Genomic_DNA"/>
</dbReference>
<keyword evidence="2" id="KW-0378">Hydrolase</keyword>
<evidence type="ECO:0000256" key="1">
    <source>
        <dbReference type="ARBA" id="ARBA00007527"/>
    </source>
</evidence>
<name>A0ABR3KEA4_TRISP</name>
<dbReference type="Proteomes" id="UP001558632">
    <property type="component" value="Unassembled WGS sequence"/>
</dbReference>
<sequence>MLRQTGVIILATNADSAAWIVHTVPGFPTARTAYSWPVAENARGHLLICLTISKSQINAIVLISPMTPPTFLQ</sequence>
<accession>A0ABR3KEA4</accession>
<evidence type="ECO:0000313" key="3">
    <source>
        <dbReference type="EMBL" id="KAL1234293.1"/>
    </source>
</evidence>
<dbReference type="Pfam" id="PF03265">
    <property type="entry name" value="DNase_II"/>
    <property type="match status" value="1"/>
</dbReference>
<reference evidence="3 4" key="1">
    <citation type="submission" date="2024-07" db="EMBL/GenBank/DDBJ databases">
        <title>Enhanced genomic and transcriptomic resources for Trichinella pseudospiralis and T. spiralis underpin the discovery of pronounced molecular differences between stages and species.</title>
        <authorList>
            <person name="Pasi K.K."/>
            <person name="La Rosa G."/>
            <person name="Gomez-Morales M.A."/>
            <person name="Tosini F."/>
            <person name="Sumanam S."/>
            <person name="Young N.D."/>
            <person name="Chang B.C."/>
            <person name="Robin G.B."/>
        </authorList>
    </citation>
    <scope>NUCLEOTIDE SEQUENCE [LARGE SCALE GENOMIC DNA]</scope>
    <source>
        <strain evidence="3">ISS534</strain>
    </source>
</reference>
<protein>
    <submittedName>
        <fullName evidence="3">Plancitoxin-1</fullName>
    </submittedName>
</protein>
<dbReference type="InterPro" id="IPR004947">
    <property type="entry name" value="DNase_II"/>
</dbReference>
<evidence type="ECO:0000256" key="2">
    <source>
        <dbReference type="ARBA" id="ARBA00022801"/>
    </source>
</evidence>
<keyword evidence="4" id="KW-1185">Reference proteome</keyword>